<protein>
    <submittedName>
        <fullName evidence="1">Uncharacterized protein</fullName>
    </submittedName>
</protein>
<accession>A0A5A9P285</accession>
<sequence length="181" mass="20568">MTLAARLDDLEMTLEHMLMDVFEHTKDSPSLKLRESRANQCLNARGDTGKKEKQAWKLEGAVETLRKTGRTRLSVAGQQTQDAHRTDTGTHTMVVQAAVTPGRSRRLFLKLPVGTLRRNSEDRLRLQAALHCMRVQARARRKHRQQLSFELKLLSSTKAAGVEHTNITDTTVPAEIRYKRD</sequence>
<name>A0A5A9P285_9TELE</name>
<proteinExistence type="predicted"/>
<dbReference type="AlphaFoldDB" id="A0A5A9P285"/>
<keyword evidence="2" id="KW-1185">Reference proteome</keyword>
<gene>
    <name evidence="1" type="ORF">E1301_Tti008790</name>
</gene>
<comment type="caution">
    <text evidence="1">The sequence shown here is derived from an EMBL/GenBank/DDBJ whole genome shotgun (WGS) entry which is preliminary data.</text>
</comment>
<evidence type="ECO:0000313" key="1">
    <source>
        <dbReference type="EMBL" id="KAA0715159.1"/>
    </source>
</evidence>
<evidence type="ECO:0000313" key="2">
    <source>
        <dbReference type="Proteomes" id="UP000324632"/>
    </source>
</evidence>
<reference evidence="1 2" key="1">
    <citation type="journal article" date="2019" name="Mol. Ecol. Resour.">
        <title>Chromosome-level genome assembly of Triplophysa tibetana, a fish adapted to the harsh high-altitude environment of the Tibetan Plateau.</title>
        <authorList>
            <person name="Yang X."/>
            <person name="Liu H."/>
            <person name="Ma Z."/>
            <person name="Zou Y."/>
            <person name="Zou M."/>
            <person name="Mao Y."/>
            <person name="Li X."/>
            <person name="Wang H."/>
            <person name="Chen T."/>
            <person name="Wang W."/>
            <person name="Yang R."/>
        </authorList>
    </citation>
    <scope>NUCLEOTIDE SEQUENCE [LARGE SCALE GENOMIC DNA]</scope>
    <source>
        <strain evidence="1">TTIB1903HZAU</strain>
        <tissue evidence="1">Muscle</tissue>
    </source>
</reference>
<dbReference type="EMBL" id="SOYY01000011">
    <property type="protein sequence ID" value="KAA0715159.1"/>
    <property type="molecule type" value="Genomic_DNA"/>
</dbReference>
<dbReference type="Proteomes" id="UP000324632">
    <property type="component" value="Chromosome 11"/>
</dbReference>
<organism evidence="1 2">
    <name type="scientific">Triplophysa tibetana</name>
    <dbReference type="NCBI Taxonomy" id="1572043"/>
    <lineage>
        <taxon>Eukaryota</taxon>
        <taxon>Metazoa</taxon>
        <taxon>Chordata</taxon>
        <taxon>Craniata</taxon>
        <taxon>Vertebrata</taxon>
        <taxon>Euteleostomi</taxon>
        <taxon>Actinopterygii</taxon>
        <taxon>Neopterygii</taxon>
        <taxon>Teleostei</taxon>
        <taxon>Ostariophysi</taxon>
        <taxon>Cypriniformes</taxon>
        <taxon>Nemacheilidae</taxon>
        <taxon>Triplophysa</taxon>
    </lineage>
</organism>